<reference evidence="3 7" key="4">
    <citation type="submission" date="2020-05" db="EMBL/GenBank/DDBJ databases">
        <authorList>
            <person name="Petersen J."/>
            <person name="Sayavedra L."/>
        </authorList>
    </citation>
    <scope>NUCLEOTIDE SEQUENCE [LARGE SCALE GENOMIC DNA]</scope>
    <source>
        <strain evidence="3">B thermophilus SOXS</strain>
    </source>
</reference>
<dbReference type="Proteomes" id="UP000182798">
    <property type="component" value="Unassembled WGS sequence"/>
</dbReference>
<dbReference type="EMBL" id="MIQH01000501">
    <property type="protein sequence ID" value="OIR24852.1"/>
    <property type="molecule type" value="Genomic_DNA"/>
</dbReference>
<dbReference type="EMBL" id="CAESAQ020000064">
    <property type="protein sequence ID" value="CAB5501093.1"/>
    <property type="molecule type" value="Genomic_DNA"/>
</dbReference>
<evidence type="ECO:0000256" key="1">
    <source>
        <dbReference type="SAM" id="Phobius"/>
    </source>
</evidence>
<keyword evidence="7" id="KW-1185">Reference proteome</keyword>
<accession>A0A1J5TXB1</accession>
<sequence>MKKLHKKYLNLIYILPFIIAIRLITLIVILHNYTAIQIVDTKSNMEKLVIALENSIADQDLIKSKIIIQTLKEGYYYQNDFNVSYIEQINKNAEYKYINSIVSLILLCIYMYIVFKIIRKIE</sequence>
<reference evidence="2 6" key="3">
    <citation type="submission" date="2017-11" db="EMBL/GenBank/DDBJ databases">
        <title>Genome sequence of the bacterial symbiont EPR9N from a vent mussel Bathymodiolus thermophilus.</title>
        <authorList>
            <person name="Won Y.-J."/>
        </authorList>
    </citation>
    <scope>NUCLEOTIDE SEQUENCE [LARGE SCALE GENOMIC DNA]</scope>
    <source>
        <strain evidence="2 6">EPR9N</strain>
    </source>
</reference>
<dbReference type="OrthoDB" id="7098029at2"/>
<keyword evidence="1" id="KW-1133">Transmembrane helix</keyword>
<evidence type="ECO:0000313" key="6">
    <source>
        <dbReference type="Proteomes" id="UP000278334"/>
    </source>
</evidence>
<dbReference type="Proteomes" id="UP000278334">
    <property type="component" value="Chromosome"/>
</dbReference>
<dbReference type="Proteomes" id="UP000643672">
    <property type="component" value="Unassembled WGS sequence"/>
</dbReference>
<keyword evidence="1" id="KW-0472">Membrane</keyword>
<evidence type="ECO:0000313" key="5">
    <source>
        <dbReference type="Proteomes" id="UP000182798"/>
    </source>
</evidence>
<reference evidence="5" key="1">
    <citation type="submission" date="2016-09" db="EMBL/GenBank/DDBJ databases">
        <title>Genome Sequence of Bathymodiolus thermophilus sulfur-oxidizing gill endosymbiont.</title>
        <authorList>
            <person name="Ponnudurai R."/>
            <person name="Kleiner M."/>
            <person name="Sayavedra L."/>
            <person name="Thuermer A."/>
            <person name="Felbeck H."/>
            <person name="Schlueter R."/>
            <person name="Schweder T."/>
            <person name="Markert S."/>
        </authorList>
    </citation>
    <scope>NUCLEOTIDE SEQUENCE [LARGE SCALE GENOMIC DNA]</scope>
    <source>
        <strain evidence="5">BAT/CrabSpa'14</strain>
    </source>
</reference>
<keyword evidence="1" id="KW-0812">Transmembrane</keyword>
<gene>
    <name evidence="4" type="ORF">BGC33_04700</name>
    <name evidence="2" type="ORF">MS2017_0804</name>
    <name evidence="3" type="ORF">THERMOS_1334</name>
</gene>
<reference evidence="4" key="2">
    <citation type="journal article" date="2017" name="Stand. Genomic Sci.">
        <title>Genome sequence of the sulfur-oxidizing Bathymodiolus thermophilus gill endosymbiont.</title>
        <authorList>
            <person name="Ponnudurai R."/>
            <person name="Sayavedra L."/>
            <person name="Kleiner M."/>
            <person name="Heiden S.E."/>
            <person name="Thurmer A."/>
            <person name="Felbeck H."/>
            <person name="Schluter R."/>
            <person name="Sievert S.M."/>
            <person name="Daniel R."/>
            <person name="Schweder T."/>
            <person name="Markert S."/>
        </authorList>
    </citation>
    <scope>NUCLEOTIDE SEQUENCE</scope>
    <source>
        <strain evidence="4">BAT/CrabSpa'14</strain>
    </source>
</reference>
<evidence type="ECO:0000313" key="3">
    <source>
        <dbReference type="EMBL" id="CAB5501093.1"/>
    </source>
</evidence>
<dbReference type="EMBL" id="CP024634">
    <property type="protein sequence ID" value="AYQ56532.1"/>
    <property type="molecule type" value="Genomic_DNA"/>
</dbReference>
<feature type="transmembrane region" description="Helical" evidence="1">
    <location>
        <begin position="12"/>
        <end position="33"/>
    </location>
</feature>
<dbReference type="KEGG" id="bthg:MS2017_0804"/>
<feature type="transmembrane region" description="Helical" evidence="1">
    <location>
        <begin position="97"/>
        <end position="115"/>
    </location>
</feature>
<dbReference type="RefSeq" id="WP_071564094.1">
    <property type="nucleotide sequence ID" value="NZ_CAESAQ020000064.1"/>
</dbReference>
<dbReference type="AlphaFoldDB" id="A0A1J5TXB1"/>
<organism evidence="4 5">
    <name type="scientific">Bathymodiolus thermophilus thioautotrophic gill symbiont</name>
    <dbReference type="NCBI Taxonomy" id="2360"/>
    <lineage>
        <taxon>Bacteria</taxon>
        <taxon>Pseudomonadati</taxon>
        <taxon>Pseudomonadota</taxon>
        <taxon>Gammaproteobacteria</taxon>
        <taxon>sulfur-oxidizing symbionts</taxon>
    </lineage>
</organism>
<evidence type="ECO:0000313" key="4">
    <source>
        <dbReference type="EMBL" id="OIR24852.1"/>
    </source>
</evidence>
<name>A0A1J5TXB1_9GAMM</name>
<evidence type="ECO:0000313" key="7">
    <source>
        <dbReference type="Proteomes" id="UP000643672"/>
    </source>
</evidence>
<proteinExistence type="predicted"/>
<evidence type="ECO:0000313" key="2">
    <source>
        <dbReference type="EMBL" id="AYQ56532.1"/>
    </source>
</evidence>
<protein>
    <submittedName>
        <fullName evidence="4">Uncharacterized protein</fullName>
    </submittedName>
</protein>